<dbReference type="Proteomes" id="UP000092993">
    <property type="component" value="Unassembled WGS sequence"/>
</dbReference>
<dbReference type="AlphaFoldDB" id="A0A1C7LZ03"/>
<evidence type="ECO:0000313" key="2">
    <source>
        <dbReference type="Proteomes" id="UP000092993"/>
    </source>
</evidence>
<sequence>MRFVVISACLAEAAIILCETYPSFPGSDSIRALFHGTSYSSIHISRTFLVGWALLATGTYLASHATDISVISSPSSLHCVPVIDL</sequence>
<dbReference type="EMBL" id="LUGG01000017">
    <property type="protein sequence ID" value="OBZ69397.1"/>
    <property type="molecule type" value="Genomic_DNA"/>
</dbReference>
<protein>
    <submittedName>
        <fullName evidence="1">Uncharacterized protein</fullName>
    </submittedName>
</protein>
<proteinExistence type="predicted"/>
<accession>A0A1C7LZ03</accession>
<name>A0A1C7LZ03_GRIFR</name>
<organism evidence="1 2">
    <name type="scientific">Grifola frondosa</name>
    <name type="common">Maitake</name>
    <name type="synonym">Polyporus frondosus</name>
    <dbReference type="NCBI Taxonomy" id="5627"/>
    <lineage>
        <taxon>Eukaryota</taxon>
        <taxon>Fungi</taxon>
        <taxon>Dikarya</taxon>
        <taxon>Basidiomycota</taxon>
        <taxon>Agaricomycotina</taxon>
        <taxon>Agaricomycetes</taxon>
        <taxon>Polyporales</taxon>
        <taxon>Grifolaceae</taxon>
        <taxon>Grifola</taxon>
    </lineage>
</organism>
<evidence type="ECO:0000313" key="1">
    <source>
        <dbReference type="EMBL" id="OBZ69397.1"/>
    </source>
</evidence>
<comment type="caution">
    <text evidence="1">The sequence shown here is derived from an EMBL/GenBank/DDBJ whole genome shotgun (WGS) entry which is preliminary data.</text>
</comment>
<gene>
    <name evidence="1" type="ORF">A0H81_10671</name>
</gene>
<reference evidence="1 2" key="1">
    <citation type="submission" date="2016-03" db="EMBL/GenBank/DDBJ databases">
        <title>Whole genome sequencing of Grifola frondosa 9006-11.</title>
        <authorList>
            <person name="Min B."/>
            <person name="Park H."/>
            <person name="Kim J.-G."/>
            <person name="Cho H."/>
            <person name="Oh Y.-L."/>
            <person name="Kong W.-S."/>
            <person name="Choi I.-G."/>
        </authorList>
    </citation>
    <scope>NUCLEOTIDE SEQUENCE [LARGE SCALE GENOMIC DNA]</scope>
    <source>
        <strain evidence="1 2">9006-11</strain>
    </source>
</reference>
<keyword evidence="2" id="KW-1185">Reference proteome</keyword>